<dbReference type="CDD" id="cd09883">
    <property type="entry name" value="PIN_VapC_PhoHL-ATPase"/>
    <property type="match status" value="1"/>
</dbReference>
<reference evidence="7 8" key="1">
    <citation type="submission" date="2018-10" db="EMBL/GenBank/DDBJ databases">
        <authorList>
            <person name="Criscuolo A."/>
        </authorList>
    </citation>
    <scope>NUCLEOTIDE SEQUENCE [LARGE SCALE GENOMIC DNA]</scope>
    <source>
        <strain evidence="7">DnA1</strain>
    </source>
</reference>
<dbReference type="SMART" id="SM00670">
    <property type="entry name" value="PINc"/>
    <property type="match status" value="1"/>
</dbReference>
<dbReference type="FunFam" id="3.40.50.300:FF:000013">
    <property type="entry name" value="PhoH family ATPase"/>
    <property type="match status" value="1"/>
</dbReference>
<dbReference type="Gene3D" id="3.40.50.1010">
    <property type="entry name" value="5'-nuclease"/>
    <property type="match status" value="1"/>
</dbReference>
<evidence type="ECO:0000256" key="1">
    <source>
        <dbReference type="ARBA" id="ARBA00010393"/>
    </source>
</evidence>
<name>A0A3P4B914_9BURK</name>
<dbReference type="Gene3D" id="3.40.50.300">
    <property type="entry name" value="P-loop containing nucleotide triphosphate hydrolases"/>
    <property type="match status" value="1"/>
</dbReference>
<dbReference type="InterPro" id="IPR051451">
    <property type="entry name" value="PhoH2-like"/>
</dbReference>
<evidence type="ECO:0000256" key="2">
    <source>
        <dbReference type="ARBA" id="ARBA00022741"/>
    </source>
</evidence>
<dbReference type="InterPro" id="IPR027417">
    <property type="entry name" value="P-loop_NTPase"/>
</dbReference>
<evidence type="ECO:0000313" key="8">
    <source>
        <dbReference type="Proteomes" id="UP000277294"/>
    </source>
</evidence>
<dbReference type="Proteomes" id="UP000277294">
    <property type="component" value="Unassembled WGS sequence"/>
</dbReference>
<proteinExistence type="inferred from homology"/>
<keyword evidence="3" id="KW-0067">ATP-binding</keyword>
<keyword evidence="2" id="KW-0547">Nucleotide-binding</keyword>
<dbReference type="OrthoDB" id="9766527at2"/>
<dbReference type="InterPro" id="IPR029060">
    <property type="entry name" value="PIN-like_dom_sf"/>
</dbReference>
<dbReference type="InterPro" id="IPR003714">
    <property type="entry name" value="PhoH"/>
</dbReference>
<evidence type="ECO:0000256" key="4">
    <source>
        <dbReference type="ARBA" id="ARBA00046345"/>
    </source>
</evidence>
<dbReference type="PANTHER" id="PTHR30473:SF2">
    <property type="entry name" value="PIN DOMAIN-CONTAINING PROTEIN"/>
    <property type="match status" value="1"/>
</dbReference>
<organism evidence="7 8">
    <name type="scientific">Pigmentiphaga humi</name>
    <dbReference type="NCBI Taxonomy" id="2478468"/>
    <lineage>
        <taxon>Bacteria</taxon>
        <taxon>Pseudomonadati</taxon>
        <taxon>Pseudomonadota</taxon>
        <taxon>Betaproteobacteria</taxon>
        <taxon>Burkholderiales</taxon>
        <taxon>Alcaligenaceae</taxon>
        <taxon>Pigmentiphaga</taxon>
    </lineage>
</organism>
<dbReference type="AlphaFoldDB" id="A0A3P4B914"/>
<feature type="compositionally biased region" description="Low complexity" evidence="5">
    <location>
        <begin position="33"/>
        <end position="44"/>
    </location>
</feature>
<dbReference type="SUPFAM" id="SSF52540">
    <property type="entry name" value="P-loop containing nucleoside triphosphate hydrolases"/>
    <property type="match status" value="1"/>
</dbReference>
<evidence type="ECO:0000313" key="7">
    <source>
        <dbReference type="EMBL" id="VCU72006.1"/>
    </source>
</evidence>
<dbReference type="GO" id="GO:0005524">
    <property type="term" value="F:ATP binding"/>
    <property type="evidence" value="ECO:0007669"/>
    <property type="project" value="UniProtKB-KW"/>
</dbReference>
<protein>
    <submittedName>
        <fullName evidence="7">PhoH-like protein</fullName>
    </submittedName>
</protein>
<dbReference type="SUPFAM" id="SSF88723">
    <property type="entry name" value="PIN domain-like"/>
    <property type="match status" value="1"/>
</dbReference>
<feature type="domain" description="PIN" evidence="6">
    <location>
        <begin position="122"/>
        <end position="256"/>
    </location>
</feature>
<gene>
    <name evidence="7" type="primary">ybeZ_2</name>
    <name evidence="7" type="ORF">PIGHUM_04100</name>
</gene>
<dbReference type="InterPro" id="IPR002716">
    <property type="entry name" value="PIN_dom"/>
</dbReference>
<dbReference type="GO" id="GO:0005829">
    <property type="term" value="C:cytosol"/>
    <property type="evidence" value="ECO:0007669"/>
    <property type="project" value="TreeGrafter"/>
</dbReference>
<dbReference type="EMBL" id="UWPJ01000034">
    <property type="protein sequence ID" value="VCU72006.1"/>
    <property type="molecule type" value="Genomic_DNA"/>
</dbReference>
<evidence type="ECO:0000259" key="6">
    <source>
        <dbReference type="SMART" id="SM00670"/>
    </source>
</evidence>
<accession>A0A3P4B914</accession>
<sequence length="580" mass="63175">MPLPKMPTRPAAILSFPTGEAARPAARGKRAQAEPAALAGEAPPAVQPELEGIQAAPAKTARKTAKARTPANSAAPALAPVPAARAPQPAPAQALAAAQAGKPAAVRTAKRRAKASESETAKLFVLDTNVLMHDPSALFRFEEHDIFLPMMTLEELDNNKKGMSEVARNARQVSRTLDELVSDVGDMEAGIPLDKLGNRDAVGRLYLQTTLLSSSLPSGLPVGKADNQILGVVRALQERSTDREVVLVSKDINMRVKARALGLPAEDYFNDQVLEDSDLLYTGILQLPDDFWDKHSKNMESWQQGGSTYYRITGPLCSQFAVNQFVYFEGSMPLYAQVKEVMGKTAVLQTLREYTHSKNNVWGITARNREQNFALNLLMNPECDFISLLGQAGTGKTLLALAAGLTQVLETKRYTEIIMTRVTVPVGEDIGFLPGTEEEKMLPWMGALEDNLDVLNMGEGEAGHGGDWGRAATMDLIRSRVKVKSLNFMRGRTFLNKFLIIDEAQNLTPKQMKTLITRAGPGTKVVCLGNIAQIDTPYLTEGSSGLTYVVDRFKGWPHSGHVTLQRGERSRLADYAAEVL</sequence>
<comment type="similarity">
    <text evidence="1">Belongs to the PhoH family.</text>
</comment>
<feature type="region of interest" description="Disordered" evidence="5">
    <location>
        <begin position="1"/>
        <end position="76"/>
    </location>
</feature>
<dbReference type="RefSeq" id="WP_124081598.1">
    <property type="nucleotide sequence ID" value="NZ_UWPJ01000034.1"/>
</dbReference>
<comment type="similarity">
    <text evidence="4">In the N-terminal section; belongs to the PINc/VapC protein family.</text>
</comment>
<dbReference type="Pfam" id="PF13638">
    <property type="entry name" value="PIN_4"/>
    <property type="match status" value="1"/>
</dbReference>
<keyword evidence="8" id="KW-1185">Reference proteome</keyword>
<dbReference type="Pfam" id="PF02562">
    <property type="entry name" value="PhoH"/>
    <property type="match status" value="1"/>
</dbReference>
<dbReference type="PANTHER" id="PTHR30473">
    <property type="entry name" value="PROTEIN PHOH"/>
    <property type="match status" value="1"/>
</dbReference>
<evidence type="ECO:0000256" key="3">
    <source>
        <dbReference type="ARBA" id="ARBA00022840"/>
    </source>
</evidence>
<evidence type="ECO:0000256" key="5">
    <source>
        <dbReference type="SAM" id="MobiDB-lite"/>
    </source>
</evidence>
<feature type="compositionally biased region" description="Low complexity" evidence="5">
    <location>
        <begin position="67"/>
        <end position="76"/>
    </location>
</feature>